<dbReference type="Gene3D" id="2.10.109.10">
    <property type="entry name" value="Umud Fragment, subunit A"/>
    <property type="match status" value="1"/>
</dbReference>
<dbReference type="Proteomes" id="UP000595917">
    <property type="component" value="Chromosome"/>
</dbReference>
<keyword evidence="1" id="KW-0805">Transcription regulation</keyword>
<dbReference type="PROSITE" id="PS50943">
    <property type="entry name" value="HTH_CROC1"/>
    <property type="match status" value="1"/>
</dbReference>
<sequence length="285" mass="31692">MKYDWSDIIASIRDSTGLSSAELAKKLDVRPQMLNDIEKGRSKNPSSDFLLRLIHRIGFNPGFLNGDGPLFASGMEENSGAAALPENQERHGEPAVMYELPKDGDILVSEAKVRLLPAHSPEFTLFRFSNGKAEPYATNEGDPNAMTLLPLFGQPAAAGPGQEPNQLSNIESYIPVVFEMLGGVAPRNCGIVRVVGDSMTDMGLFNGDLVVFDRSQLEGDGIYVISIGEDVRVKRIEYRPFEKKIIISSENLKRYPNPEIISYEQAENMLRIHGKVICWMHRHPY</sequence>
<dbReference type="RefSeq" id="WP_215627631.1">
    <property type="nucleotide sequence ID" value="NZ_CP067089.2"/>
</dbReference>
<name>A0A7T7XQ40_9SPIR</name>
<dbReference type="InterPro" id="IPR015927">
    <property type="entry name" value="Peptidase_S24_S26A/B/C"/>
</dbReference>
<dbReference type="Pfam" id="PF00717">
    <property type="entry name" value="Peptidase_S24"/>
    <property type="match status" value="1"/>
</dbReference>
<evidence type="ECO:0000256" key="3">
    <source>
        <dbReference type="ARBA" id="ARBA00023163"/>
    </source>
</evidence>
<organism evidence="5 6">
    <name type="scientific">Breznakiella homolactica</name>
    <dbReference type="NCBI Taxonomy" id="2798577"/>
    <lineage>
        <taxon>Bacteria</taxon>
        <taxon>Pseudomonadati</taxon>
        <taxon>Spirochaetota</taxon>
        <taxon>Spirochaetia</taxon>
        <taxon>Spirochaetales</taxon>
        <taxon>Breznakiellaceae</taxon>
        <taxon>Breznakiella</taxon>
    </lineage>
</organism>
<dbReference type="Gene3D" id="1.10.260.40">
    <property type="entry name" value="lambda repressor-like DNA-binding domains"/>
    <property type="match status" value="1"/>
</dbReference>
<dbReference type="PANTHER" id="PTHR40661">
    <property type="match status" value="1"/>
</dbReference>
<dbReference type="InterPro" id="IPR010982">
    <property type="entry name" value="Lambda_DNA-bd_dom_sf"/>
</dbReference>
<dbReference type="KEGG" id="bhc:JFL75_05245"/>
<dbReference type="GO" id="GO:0003677">
    <property type="term" value="F:DNA binding"/>
    <property type="evidence" value="ECO:0007669"/>
    <property type="project" value="UniProtKB-KW"/>
</dbReference>
<dbReference type="InterPro" id="IPR036286">
    <property type="entry name" value="LexA/Signal_pep-like_sf"/>
</dbReference>
<evidence type="ECO:0000256" key="1">
    <source>
        <dbReference type="ARBA" id="ARBA00023015"/>
    </source>
</evidence>
<keyword evidence="3" id="KW-0804">Transcription</keyword>
<evidence type="ECO:0000313" key="5">
    <source>
        <dbReference type="EMBL" id="QQO10327.1"/>
    </source>
</evidence>
<dbReference type="InterPro" id="IPR001387">
    <property type="entry name" value="Cro/C1-type_HTH"/>
</dbReference>
<dbReference type="EMBL" id="CP067089">
    <property type="protein sequence ID" value="QQO10327.1"/>
    <property type="molecule type" value="Genomic_DNA"/>
</dbReference>
<proteinExistence type="predicted"/>
<evidence type="ECO:0000259" key="4">
    <source>
        <dbReference type="PROSITE" id="PS50943"/>
    </source>
</evidence>
<keyword evidence="2" id="KW-0238">DNA-binding</keyword>
<evidence type="ECO:0000313" key="6">
    <source>
        <dbReference type="Proteomes" id="UP000595917"/>
    </source>
</evidence>
<dbReference type="CDD" id="cd00093">
    <property type="entry name" value="HTH_XRE"/>
    <property type="match status" value="1"/>
</dbReference>
<gene>
    <name evidence="5" type="ORF">JFL75_05245</name>
</gene>
<keyword evidence="6" id="KW-1185">Reference proteome</keyword>
<dbReference type="SMART" id="SM00530">
    <property type="entry name" value="HTH_XRE"/>
    <property type="match status" value="1"/>
</dbReference>
<evidence type="ECO:0000256" key="2">
    <source>
        <dbReference type="ARBA" id="ARBA00023125"/>
    </source>
</evidence>
<protein>
    <submittedName>
        <fullName evidence="5">LexA family transcriptional regulator</fullName>
    </submittedName>
</protein>
<dbReference type="InterPro" id="IPR039418">
    <property type="entry name" value="LexA-like"/>
</dbReference>
<reference evidence="5" key="1">
    <citation type="submission" date="2021-01" db="EMBL/GenBank/DDBJ databases">
        <title>Description of Breznakiella homolactica.</title>
        <authorList>
            <person name="Song Y."/>
            <person name="Brune A."/>
        </authorList>
    </citation>
    <scope>NUCLEOTIDE SEQUENCE</scope>
    <source>
        <strain evidence="5">RmG30</strain>
    </source>
</reference>
<dbReference type="PANTHER" id="PTHR40661:SF3">
    <property type="entry name" value="FELS-1 PROPHAGE TRANSCRIPTIONAL REGULATOR"/>
    <property type="match status" value="1"/>
</dbReference>
<dbReference type="SUPFAM" id="SSF51306">
    <property type="entry name" value="LexA/Signal peptidase"/>
    <property type="match status" value="1"/>
</dbReference>
<dbReference type="SUPFAM" id="SSF47413">
    <property type="entry name" value="lambda repressor-like DNA-binding domains"/>
    <property type="match status" value="1"/>
</dbReference>
<feature type="domain" description="HTH cro/C1-type" evidence="4">
    <location>
        <begin position="9"/>
        <end position="64"/>
    </location>
</feature>
<dbReference type="CDD" id="cd06529">
    <property type="entry name" value="S24_LexA-like"/>
    <property type="match status" value="1"/>
</dbReference>
<dbReference type="Pfam" id="PF01381">
    <property type="entry name" value="HTH_3"/>
    <property type="match status" value="1"/>
</dbReference>
<accession>A0A7T7XQ40</accession>
<dbReference type="AlphaFoldDB" id="A0A7T7XQ40"/>